<dbReference type="RefSeq" id="WP_124153123.1">
    <property type="nucleotide sequence ID" value="NZ_RQIS01000018.1"/>
</dbReference>
<sequence>MNLHDEILRGMARAFFASAYADQYDEADKPGFRMSGRDFMDVIPGETDPAALHAARTFAMGLCSENHCVALDELFMRCSATHSYEPVRRRGDRELTPDLFGHYLAMQAMGHGVGLRDAFGDVVYQAVKVPYVEFGGYSLERDYFGRSH</sequence>
<reference evidence="1 2" key="1">
    <citation type="submission" date="2018-11" db="EMBL/GenBank/DDBJ databases">
        <title>Paraburkholderia sp. DHOA04, isolated from soil.</title>
        <authorList>
            <person name="Gao Z.-H."/>
            <person name="Qiu L.-H."/>
            <person name="Fu J.-C."/>
        </authorList>
    </citation>
    <scope>NUCLEOTIDE SEQUENCE [LARGE SCALE GENOMIC DNA]</scope>
    <source>
        <strain evidence="1 2">DHOA04</strain>
    </source>
</reference>
<proteinExistence type="predicted"/>
<accession>A0A3N6MFK4</accession>
<dbReference type="Proteomes" id="UP000272778">
    <property type="component" value="Unassembled WGS sequence"/>
</dbReference>
<comment type="caution">
    <text evidence="1">The sequence shown here is derived from an EMBL/GenBank/DDBJ whole genome shotgun (WGS) entry which is preliminary data.</text>
</comment>
<dbReference type="EMBL" id="RQIS01000018">
    <property type="protein sequence ID" value="RQH02739.1"/>
    <property type="molecule type" value="Genomic_DNA"/>
</dbReference>
<gene>
    <name evidence="1" type="ORF">D1Y85_21640</name>
</gene>
<keyword evidence="2" id="KW-1185">Reference proteome</keyword>
<organism evidence="1 2">
    <name type="scientific">Paraburkholderia dinghuensis</name>
    <dbReference type="NCBI Taxonomy" id="2305225"/>
    <lineage>
        <taxon>Bacteria</taxon>
        <taxon>Pseudomonadati</taxon>
        <taxon>Pseudomonadota</taxon>
        <taxon>Betaproteobacteria</taxon>
        <taxon>Burkholderiales</taxon>
        <taxon>Burkholderiaceae</taxon>
        <taxon>Paraburkholderia</taxon>
    </lineage>
</organism>
<evidence type="ECO:0000313" key="2">
    <source>
        <dbReference type="Proteomes" id="UP000272778"/>
    </source>
</evidence>
<protein>
    <submittedName>
        <fullName evidence="1">Uncharacterized protein</fullName>
    </submittedName>
</protein>
<dbReference type="AlphaFoldDB" id="A0A3N6MFK4"/>
<name>A0A3N6MFK4_9BURK</name>
<evidence type="ECO:0000313" key="1">
    <source>
        <dbReference type="EMBL" id="RQH02739.1"/>
    </source>
</evidence>